<comment type="caution">
    <text evidence="1">The sequence shown here is derived from an EMBL/GenBank/DDBJ whole genome shotgun (WGS) entry which is preliminary data.</text>
</comment>
<sequence length="149" mass="16692">MEISIQLALDPSGFLRRECPSCGDEFKWFYGETADRPEDFLEPENYFCPYCGTPSGKDSWWTPAQLDFIHSAASGPIVDQLEQEISGFGLKFSRDATPDLSAPPNDPDDMMMVEPPCHPFEPLKIHEEWTSPIHCLMCGSTFTVNPAQG</sequence>
<dbReference type="GO" id="GO:0005840">
    <property type="term" value="C:ribosome"/>
    <property type="evidence" value="ECO:0007669"/>
    <property type="project" value="UniProtKB-KW"/>
</dbReference>
<accession>A0ABT1J789</accession>
<evidence type="ECO:0000313" key="1">
    <source>
        <dbReference type="EMBL" id="MCP2312916.1"/>
    </source>
</evidence>
<evidence type="ECO:0000313" key="2">
    <source>
        <dbReference type="Proteomes" id="UP001206483"/>
    </source>
</evidence>
<reference evidence="1 2" key="1">
    <citation type="submission" date="2022-06" db="EMBL/GenBank/DDBJ databases">
        <title>Sequencing the genomes of 1000 actinobacteria strains.</title>
        <authorList>
            <person name="Klenk H.-P."/>
        </authorList>
    </citation>
    <scope>NUCLEOTIDE SEQUENCE [LARGE SCALE GENOMIC DNA]</scope>
    <source>
        <strain evidence="1 2">DSM 41656</strain>
    </source>
</reference>
<keyword evidence="1" id="KW-0687">Ribonucleoprotein</keyword>
<organism evidence="1 2">
    <name type="scientific">Kitasatospora paracochleata</name>
    <dbReference type="NCBI Taxonomy" id="58354"/>
    <lineage>
        <taxon>Bacteria</taxon>
        <taxon>Bacillati</taxon>
        <taxon>Actinomycetota</taxon>
        <taxon>Actinomycetes</taxon>
        <taxon>Kitasatosporales</taxon>
        <taxon>Streptomycetaceae</taxon>
        <taxon>Kitasatospora</taxon>
    </lineage>
</organism>
<proteinExistence type="predicted"/>
<keyword evidence="2" id="KW-1185">Reference proteome</keyword>
<gene>
    <name evidence="1" type="ORF">FHR36_006097</name>
</gene>
<dbReference type="EMBL" id="JAMZDX010000006">
    <property type="protein sequence ID" value="MCP2312916.1"/>
    <property type="molecule type" value="Genomic_DNA"/>
</dbReference>
<name>A0ABT1J789_9ACTN</name>
<dbReference type="RefSeq" id="WP_253802385.1">
    <property type="nucleotide sequence ID" value="NZ_BAAAUB010000052.1"/>
</dbReference>
<dbReference type="Proteomes" id="UP001206483">
    <property type="component" value="Unassembled WGS sequence"/>
</dbReference>
<keyword evidence="1" id="KW-0689">Ribosomal protein</keyword>
<protein>
    <submittedName>
        <fullName evidence="1">Ribosomal protein S27E</fullName>
    </submittedName>
</protein>